<accession>A0ABQ6LUY3</accession>
<evidence type="ECO:0000313" key="2">
    <source>
        <dbReference type="EMBL" id="GMG85908.1"/>
    </source>
</evidence>
<feature type="domain" description="CheW-like" evidence="1">
    <location>
        <begin position="40"/>
        <end position="180"/>
    </location>
</feature>
<dbReference type="PROSITE" id="PS50851">
    <property type="entry name" value="CHEW"/>
    <property type="match status" value="1"/>
</dbReference>
<sequence length="186" mass="20496">MPQPDKVQTAQTPYQMLAGLASRARAQAAGLPAQQEIKPYWSGVGFSLLGEKFLIALEDVAELLEVPSHTFIPGVKPWVLGVANVRGRLLPLFDLAAFFGGRLQGQRQRRRVLVVEKDKVYAGLVVDEVFGMQHLAVEFGDHAPEGLNAPYASLVHGQFNLQQGRWLVFDMPALLENTDFMDAAAR</sequence>
<dbReference type="RefSeq" id="WP_285762432.1">
    <property type="nucleotide sequence ID" value="NZ_BSYJ01000001.1"/>
</dbReference>
<evidence type="ECO:0000259" key="1">
    <source>
        <dbReference type="PROSITE" id="PS50851"/>
    </source>
</evidence>
<gene>
    <name evidence="2" type="ORF">MNKW57_02290</name>
</gene>
<dbReference type="PANTHER" id="PTHR22617:SF43">
    <property type="entry name" value="PROTEIN PILI"/>
    <property type="match status" value="1"/>
</dbReference>
<name>A0ABQ6LUY3_9GAMM</name>
<dbReference type="Pfam" id="PF01584">
    <property type="entry name" value="CheW"/>
    <property type="match status" value="1"/>
</dbReference>
<dbReference type="SUPFAM" id="SSF50341">
    <property type="entry name" value="CheW-like"/>
    <property type="match status" value="1"/>
</dbReference>
<proteinExistence type="predicted"/>
<dbReference type="PANTHER" id="PTHR22617">
    <property type="entry name" value="CHEMOTAXIS SENSOR HISTIDINE KINASE-RELATED"/>
    <property type="match status" value="1"/>
</dbReference>
<dbReference type="Proteomes" id="UP001224392">
    <property type="component" value="Unassembled WGS sequence"/>
</dbReference>
<dbReference type="InterPro" id="IPR039315">
    <property type="entry name" value="CheW"/>
</dbReference>
<dbReference type="Gene3D" id="2.40.50.180">
    <property type="entry name" value="CheA-289, Domain 4"/>
    <property type="match status" value="1"/>
</dbReference>
<dbReference type="InterPro" id="IPR002545">
    <property type="entry name" value="CheW-lke_dom"/>
</dbReference>
<dbReference type="SMART" id="SM00260">
    <property type="entry name" value="CheW"/>
    <property type="match status" value="1"/>
</dbReference>
<comment type="caution">
    <text evidence="2">The sequence shown here is derived from an EMBL/GenBank/DDBJ whole genome shotgun (WGS) entry which is preliminary data.</text>
</comment>
<organism evidence="2 3">
    <name type="scientific">Biformimicrobium ophioploci</name>
    <dbReference type="NCBI Taxonomy" id="3036711"/>
    <lineage>
        <taxon>Bacteria</taxon>
        <taxon>Pseudomonadati</taxon>
        <taxon>Pseudomonadota</taxon>
        <taxon>Gammaproteobacteria</taxon>
        <taxon>Cellvibrionales</taxon>
        <taxon>Microbulbiferaceae</taxon>
        <taxon>Biformimicrobium</taxon>
    </lineage>
</organism>
<protein>
    <submittedName>
        <fullName evidence="2">Chemotaxis protein CheW</fullName>
    </submittedName>
</protein>
<dbReference type="Gene3D" id="2.30.30.40">
    <property type="entry name" value="SH3 Domains"/>
    <property type="match status" value="1"/>
</dbReference>
<dbReference type="InterPro" id="IPR036061">
    <property type="entry name" value="CheW-like_dom_sf"/>
</dbReference>
<dbReference type="EMBL" id="BSYJ01000001">
    <property type="protein sequence ID" value="GMG85908.1"/>
    <property type="molecule type" value="Genomic_DNA"/>
</dbReference>
<keyword evidence="3" id="KW-1185">Reference proteome</keyword>
<evidence type="ECO:0000313" key="3">
    <source>
        <dbReference type="Proteomes" id="UP001224392"/>
    </source>
</evidence>
<reference evidence="2 3" key="1">
    <citation type="submission" date="2023-04" db="EMBL/GenBank/DDBJ databases">
        <title>Marinobulbifer ophiurae gen. nov., sp. Nov., isolate from tissue of brittle star Ophioplocus japonicus.</title>
        <authorList>
            <person name="Kawano K."/>
            <person name="Sawayama S."/>
            <person name="Nakagawa S."/>
        </authorList>
    </citation>
    <scope>NUCLEOTIDE SEQUENCE [LARGE SCALE GENOMIC DNA]</scope>
    <source>
        <strain evidence="2 3">NKW57</strain>
    </source>
</reference>